<evidence type="ECO:0000313" key="2">
    <source>
        <dbReference type="EMBL" id="MBB5234700.1"/>
    </source>
</evidence>
<dbReference type="AlphaFoldDB" id="A0A7W8GFP1"/>
<reference evidence="2 3" key="1">
    <citation type="submission" date="2020-08" db="EMBL/GenBank/DDBJ databases">
        <title>Genomic Encyclopedia of Type Strains, Phase IV (KMG-IV): sequencing the most valuable type-strain genomes for metagenomic binning, comparative biology and taxonomic classification.</title>
        <authorList>
            <person name="Goeker M."/>
        </authorList>
    </citation>
    <scope>NUCLEOTIDE SEQUENCE [LARGE SCALE GENOMIC DNA]</scope>
    <source>
        <strain evidence="2 3">DSM 101791</strain>
    </source>
</reference>
<proteinExistence type="predicted"/>
<dbReference type="InterPro" id="IPR046674">
    <property type="entry name" value="DUF6544"/>
</dbReference>
<gene>
    <name evidence="2" type="ORF">HNQ09_002143</name>
</gene>
<evidence type="ECO:0000313" key="3">
    <source>
        <dbReference type="Proteomes" id="UP000525389"/>
    </source>
</evidence>
<name>A0A7W8GFP1_9DEIO</name>
<dbReference type="Proteomes" id="UP000525389">
    <property type="component" value="Unassembled WGS sequence"/>
</dbReference>
<evidence type="ECO:0000256" key="1">
    <source>
        <dbReference type="SAM" id="Phobius"/>
    </source>
</evidence>
<dbReference type="RefSeq" id="WP_184028862.1">
    <property type="nucleotide sequence ID" value="NZ_JACHFN010000007.1"/>
</dbReference>
<protein>
    <submittedName>
        <fullName evidence="2">Uncharacterized protein</fullName>
    </submittedName>
</protein>
<feature type="transmembrane region" description="Helical" evidence="1">
    <location>
        <begin position="28"/>
        <end position="46"/>
    </location>
</feature>
<dbReference type="Pfam" id="PF20181">
    <property type="entry name" value="DUF6544"/>
    <property type="match status" value="1"/>
</dbReference>
<dbReference type="EMBL" id="JACHFN010000007">
    <property type="protein sequence ID" value="MBB5234700.1"/>
    <property type="molecule type" value="Genomic_DNA"/>
</dbReference>
<keyword evidence="1" id="KW-0472">Membrane</keyword>
<comment type="caution">
    <text evidence="2">The sequence shown here is derived from an EMBL/GenBank/DDBJ whole genome shotgun (WGS) entry which is preliminary data.</text>
</comment>
<sequence>MNTRHLRITAAHSAGRAARRRVGWRRPLGWSAGILAGLALLGWAGLQVQPQPFPAYPARLSTPEAVPLPAGLPAPVQRFYRQTYGEFIPVITSAVVTGRASLRFIPGGPAFPARFRFVHESGRNYRHYIEATWFGLPLLRVNESYLDGVSRQELPRPFPSSVGDPKGAQGANLGLWSETVWMPSVYLTDPRVHWTAVNDETALLSVPFGEERETYVVRFDPATGRPTLFESMRYHGPASQEKTLWLNQTLDWGEFGGMTLPRESAALWLDQGRPWAVFTTEEVVYNADVREYVRQRGQ</sequence>
<keyword evidence="1" id="KW-0812">Transmembrane</keyword>
<keyword evidence="1" id="KW-1133">Transmembrane helix</keyword>
<accession>A0A7W8GFP1</accession>
<keyword evidence="3" id="KW-1185">Reference proteome</keyword>
<organism evidence="2 3">
    <name type="scientific">Deinococcus budaensis</name>
    <dbReference type="NCBI Taxonomy" id="1665626"/>
    <lineage>
        <taxon>Bacteria</taxon>
        <taxon>Thermotogati</taxon>
        <taxon>Deinococcota</taxon>
        <taxon>Deinococci</taxon>
        <taxon>Deinococcales</taxon>
        <taxon>Deinococcaceae</taxon>
        <taxon>Deinococcus</taxon>
    </lineage>
</organism>